<organism evidence="2 3">
    <name type="scientific">Pyrenophora teres f. teres</name>
    <dbReference type="NCBI Taxonomy" id="97479"/>
    <lineage>
        <taxon>Eukaryota</taxon>
        <taxon>Fungi</taxon>
        <taxon>Dikarya</taxon>
        <taxon>Ascomycota</taxon>
        <taxon>Pezizomycotina</taxon>
        <taxon>Dothideomycetes</taxon>
        <taxon>Pleosporomycetidae</taxon>
        <taxon>Pleosporales</taxon>
        <taxon>Pleosporineae</taxon>
        <taxon>Pleosporaceae</taxon>
        <taxon>Pyrenophora</taxon>
    </lineage>
</organism>
<name>A0A6S6VE84_9PLEO</name>
<feature type="region of interest" description="Disordered" evidence="1">
    <location>
        <begin position="64"/>
        <end position="98"/>
    </location>
</feature>
<feature type="region of interest" description="Disordered" evidence="1">
    <location>
        <begin position="1"/>
        <end position="23"/>
    </location>
</feature>
<feature type="compositionally biased region" description="Polar residues" evidence="1">
    <location>
        <begin position="243"/>
        <end position="267"/>
    </location>
</feature>
<reference evidence="2" key="1">
    <citation type="submission" date="2021-02" db="EMBL/GenBank/DDBJ databases">
        <authorList>
            <person name="Syme A R."/>
            <person name="Syme A R."/>
            <person name="Moolhuijzen P."/>
        </authorList>
    </citation>
    <scope>NUCLEOTIDE SEQUENCE</scope>
    <source>
        <strain evidence="2">W1-1</strain>
    </source>
</reference>
<protein>
    <submittedName>
        <fullName evidence="2">Uncharacterized protein</fullName>
    </submittedName>
</protein>
<proteinExistence type="predicted"/>
<accession>A0A6S6VE84</accession>
<gene>
    <name evidence="2" type="ORF">PTTW11_01237</name>
</gene>
<feature type="region of interest" description="Disordered" evidence="1">
    <location>
        <begin position="232"/>
        <end position="283"/>
    </location>
</feature>
<feature type="region of interest" description="Disordered" evidence="1">
    <location>
        <begin position="446"/>
        <end position="467"/>
    </location>
</feature>
<sequence length="530" mass="59320">MSSTPPDTSPGTTSTTLEHMLPAANKLVIEDEECSSPSFWNESSLSPSDCRTLYKLLIDTGSSSPLSRQPLFNANSSSPPAPDSAASNLVVPESEDESFQHMEHFDYANEHEAGYQDDNDSMDMDDTDDTLDTQEKDDLFIEDNISLAGATAPSLPVQDFGSFYDQDESMSNGSEVPYSCRSAVEISMQKLEEQLRNKNFKDLLELLGPRNLDEPFSAPVDKLEYRMRHTRDQGRHRNRHRLTTTPVEPSEATIKSSSVQITSTSYHSPPYKRHRRASDPDYSRFSPDTMFPYSNSPFYEYFPVCTTPDSPSSPVVAYYKGLENSTPKRRRKASSPEELAQLAREARVYEEEAEEEKELQELDQYRDFDLAPIEPVMESEAAGDLIMSATPAKVRAGDDWNKLISPSSLARVQHGSKVRGFAAVSPLVDTEDEEYLDASCLARPCAPTPSSRRPSLPVEQDEEDDADVEDWDFVVRREDEDVFVEPYEPTFVTVIGMLPAVMFWATAAPVVKLGSDAFDMLVERLTGLEV</sequence>
<dbReference type="Proteomes" id="UP000472372">
    <property type="component" value="Chromosome 1"/>
</dbReference>
<feature type="compositionally biased region" description="Low complexity" evidence="1">
    <location>
        <begin position="73"/>
        <end position="88"/>
    </location>
</feature>
<evidence type="ECO:0000313" key="2">
    <source>
        <dbReference type="EMBL" id="CAE7001405.1"/>
    </source>
</evidence>
<dbReference type="AlphaFoldDB" id="A0A6S6VE84"/>
<feature type="compositionally biased region" description="Low complexity" evidence="1">
    <location>
        <begin position="1"/>
        <end position="16"/>
    </location>
</feature>
<evidence type="ECO:0000313" key="3">
    <source>
        <dbReference type="Proteomes" id="UP000472372"/>
    </source>
</evidence>
<dbReference type="EMBL" id="HG992977">
    <property type="protein sequence ID" value="CAE7001405.1"/>
    <property type="molecule type" value="Genomic_DNA"/>
</dbReference>
<evidence type="ECO:0000256" key="1">
    <source>
        <dbReference type="SAM" id="MobiDB-lite"/>
    </source>
</evidence>